<dbReference type="InterPro" id="IPR041078">
    <property type="entry name" value="Plavaka"/>
</dbReference>
<reference evidence="2" key="1">
    <citation type="submission" date="2014-09" db="EMBL/GenBank/DDBJ databases">
        <title>Genome sequence of the luminous mushroom Mycena chlorophos for searching fungal bioluminescence genes.</title>
        <authorList>
            <person name="Tanaka Y."/>
            <person name="Kasuga D."/>
            <person name="Oba Y."/>
            <person name="Hase S."/>
            <person name="Sato K."/>
            <person name="Oba Y."/>
            <person name="Sakakibara Y."/>
        </authorList>
    </citation>
    <scope>NUCLEOTIDE SEQUENCE</scope>
</reference>
<dbReference type="Pfam" id="PF18759">
    <property type="entry name" value="Plavaka"/>
    <property type="match status" value="1"/>
</dbReference>
<name>A0ABQ0LH30_MYCCL</name>
<dbReference type="EMBL" id="DF846484">
    <property type="protein sequence ID" value="GAT50466.1"/>
    <property type="molecule type" value="Genomic_DNA"/>
</dbReference>
<dbReference type="Proteomes" id="UP000815677">
    <property type="component" value="Unassembled WGS sequence"/>
</dbReference>
<feature type="compositionally biased region" description="Acidic residues" evidence="1">
    <location>
        <begin position="1328"/>
        <end position="1360"/>
    </location>
</feature>
<gene>
    <name evidence="2" type="ORF">MCHLO_07708</name>
</gene>
<proteinExistence type="predicted"/>
<feature type="region of interest" description="Disordered" evidence="1">
    <location>
        <begin position="1289"/>
        <end position="1366"/>
    </location>
</feature>
<sequence length="1377" mass="156117">MPKDQLLCDLCGKPLKNLDDFKTRHDRRCKGFAALHLRSLASTSAAQPLPSTAPPLADTPMEVDEPRPPTPPPEPPRPRGLPNRRRRQPAKLRDIAPPPPPRIHGRNRRVPSPEPPPAQEPQSEPEPTVLSWIRTPPNSFGLYKVYPRRPTHDPDALVTSRDRYNVSQHADGVPSDIPLPHEGWFYPFPNATVAHLMRYHIEEEHPESNAGFDRLIAVLQPDEERQSDGVNLADIPFPFHSKRFLDDLDRKGIEPLGVTEKWQLGKVDLPLPCVGRRQKESDAPLFTVDDIHFRPLLDPIREVLQGPLFENFHTTPFALRFDPSFNGDAVDRDVPLLGTQAIPVLPPQHEDVYSEVYNSPAMLEAYASLPQPSPPQGPDDPVESIVVAIMEWSDATHLAQFGLAHLWPGYTFFGNHPKDFRGKPSCHAGFHQIYFADLPDSIRNAYREHYDRDMPDKVFAHLKRELMHRTWDLLLSDEFMDTYDNGVKIRCRDGVVRLVFPRFLTYSADYPEKILLATIKSLGGCPCPRCFVRKAQIAETGTVNDMKRRQAIRVDDEHRRSVIESARKAIFEQGSAIDGTTIKGMLQEKSWVPVCNAFSKLDTAKTPFNLFSLFVPDLLHEVELGVGKAVVIHLVRMLHTFKNLQLFDQRFRQIEPFGASTIRRFHKVSELKFVAARTYEDIIQCILPVLEGLFPQHQDLVNRLCFELAVWHGLAKLRMHTSSTIADFRSLTKELLTTIRRFARETADVKTYETANEERKRIRAAAASAAARAASSAENINSAEPLAPSQPTAAAVGPQPKPKLRRKKDVTSANVAAAAEGAVSAAHSSSASSTAGSTGLQGPSKPSDATSPVTPASGIPAVPLLDDEANQDRSRKPKLEKRFNLISYKLHAIADYPDSIVRIGTMDSVSTQTGELAHRLAKFFYRRTNKRDHVRQIAKQEHRRRLIRAMWERRKRFKIAEARASKASTIAPMSRTGSAAESRVSTAAQKQRRLRDALRPASYANYGPYIPPEQHHYISSSTRTYCELADFPDADQWRTKDLGCDGPPISDTDAEMADVDGIDPALIDFPRKVKSYLRRWLLNRAYDGDDLVFSDEDLIHVVIEKGRLYTHATMRLNYTTYDLRRAQDAFNLRNRRFFVVHSQDTQDPHRFWYGEIIGIFHANVLLTDLPGSKFQRVEFVWVRWFQRDMRHRCGFHEKRLPRVNYMPHDNADAFGILDPQDIVRAAHLIPAFHHGRTVEYLPKSITRRASQGDQDWTYYYASMVVDRDMIMRYRDNVIGHRKLSPDVVRGNVGDIATPGGHDPAAAPTQDTEEEQEGADAIPVHTIEGEDNEEGEEDQDWCEEERSDLEEPKSDEDEDEEKLYGDAAIYNSLELEAW</sequence>
<protein>
    <submittedName>
        <fullName evidence="2">Uncharacterized protein</fullName>
    </submittedName>
</protein>
<accession>A0ABQ0LH30</accession>
<keyword evidence="3" id="KW-1185">Reference proteome</keyword>
<feature type="region of interest" description="Disordered" evidence="1">
    <location>
        <begin position="782"/>
        <end position="815"/>
    </location>
</feature>
<feature type="compositionally biased region" description="Low complexity" evidence="1">
    <location>
        <begin position="827"/>
        <end position="838"/>
    </location>
</feature>
<feature type="compositionally biased region" description="Pro residues" evidence="1">
    <location>
        <begin position="68"/>
        <end position="79"/>
    </location>
</feature>
<evidence type="ECO:0000313" key="3">
    <source>
        <dbReference type="Proteomes" id="UP000815677"/>
    </source>
</evidence>
<feature type="region of interest" description="Disordered" evidence="1">
    <location>
        <begin position="43"/>
        <end position="133"/>
    </location>
</feature>
<dbReference type="PANTHER" id="PTHR24216:SF65">
    <property type="entry name" value="PAXILLIN-LIKE PROTEIN 1"/>
    <property type="match status" value="1"/>
</dbReference>
<feature type="region of interest" description="Disordered" evidence="1">
    <location>
        <begin position="827"/>
        <end position="876"/>
    </location>
</feature>
<evidence type="ECO:0000256" key="1">
    <source>
        <dbReference type="SAM" id="MobiDB-lite"/>
    </source>
</evidence>
<feature type="compositionally biased region" description="Polar residues" evidence="1">
    <location>
        <begin position="975"/>
        <end position="989"/>
    </location>
</feature>
<evidence type="ECO:0000313" key="2">
    <source>
        <dbReference type="EMBL" id="GAT50466.1"/>
    </source>
</evidence>
<dbReference type="PANTHER" id="PTHR24216">
    <property type="entry name" value="PAXILLIN-RELATED"/>
    <property type="match status" value="1"/>
</dbReference>
<feature type="region of interest" description="Disordered" evidence="1">
    <location>
        <begin position="968"/>
        <end position="990"/>
    </location>
</feature>
<organism evidence="2 3">
    <name type="scientific">Mycena chlorophos</name>
    <name type="common">Agaric fungus</name>
    <name type="synonym">Agaricus chlorophos</name>
    <dbReference type="NCBI Taxonomy" id="658473"/>
    <lineage>
        <taxon>Eukaryota</taxon>
        <taxon>Fungi</taxon>
        <taxon>Dikarya</taxon>
        <taxon>Basidiomycota</taxon>
        <taxon>Agaricomycotina</taxon>
        <taxon>Agaricomycetes</taxon>
        <taxon>Agaricomycetidae</taxon>
        <taxon>Agaricales</taxon>
        <taxon>Marasmiineae</taxon>
        <taxon>Mycenaceae</taxon>
        <taxon>Mycena</taxon>
    </lineage>
</organism>